<dbReference type="Pfam" id="PF02815">
    <property type="entry name" value="MIR"/>
    <property type="match status" value="1"/>
</dbReference>
<feature type="transmembrane region" description="Helical" evidence="25">
    <location>
        <begin position="518"/>
        <end position="539"/>
    </location>
</feature>
<dbReference type="GO" id="GO:0032040">
    <property type="term" value="C:small-subunit processome"/>
    <property type="evidence" value="ECO:0007669"/>
    <property type="project" value="UniProtKB-ARBA"/>
</dbReference>
<dbReference type="FunFam" id="3.30.200.20:FF:000056">
    <property type="entry name" value="Fibrillarin like 1"/>
    <property type="match status" value="1"/>
</dbReference>
<keyword evidence="18 25" id="KW-0472">Membrane</keyword>
<evidence type="ECO:0000256" key="8">
    <source>
        <dbReference type="ARBA" id="ARBA00022552"/>
    </source>
</evidence>
<dbReference type="Gene3D" id="3.40.50.150">
    <property type="entry name" value="Vaccinia Virus protein VP39"/>
    <property type="match status" value="1"/>
</dbReference>
<evidence type="ECO:0000256" key="11">
    <source>
        <dbReference type="ARBA" id="ARBA00022679"/>
    </source>
</evidence>
<dbReference type="GO" id="GO:0005789">
    <property type="term" value="C:endoplasmic reticulum membrane"/>
    <property type="evidence" value="ECO:0007669"/>
    <property type="project" value="UniProtKB-SubCell"/>
</dbReference>
<feature type="transmembrane region" description="Helical" evidence="25">
    <location>
        <begin position="953"/>
        <end position="973"/>
    </location>
</feature>
<dbReference type="InterPro" id="IPR032421">
    <property type="entry name" value="PMT_4TMC"/>
</dbReference>
<evidence type="ECO:0000256" key="9">
    <source>
        <dbReference type="ARBA" id="ARBA00022603"/>
    </source>
</evidence>
<evidence type="ECO:0000256" key="15">
    <source>
        <dbReference type="ARBA" id="ARBA00022824"/>
    </source>
</evidence>
<dbReference type="InterPro" id="IPR036300">
    <property type="entry name" value="MIR_dom_sf"/>
</dbReference>
<feature type="domain" description="MIR" evidence="26">
    <location>
        <begin position="686"/>
        <end position="740"/>
    </location>
</feature>
<keyword evidence="19" id="KW-0539">Nucleus</keyword>
<evidence type="ECO:0000256" key="24">
    <source>
        <dbReference type="ARBA" id="ARBA00047568"/>
    </source>
</evidence>
<evidence type="ECO:0000256" key="25">
    <source>
        <dbReference type="SAM" id="Phobius"/>
    </source>
</evidence>
<proteinExistence type="inferred from homology"/>
<feature type="transmembrane region" description="Helical" evidence="25">
    <location>
        <begin position="1053"/>
        <end position="1069"/>
    </location>
</feature>
<feature type="domain" description="MIR" evidence="26">
    <location>
        <begin position="817"/>
        <end position="875"/>
    </location>
</feature>
<evidence type="ECO:0000256" key="1">
    <source>
        <dbReference type="ARBA" id="ARBA00004477"/>
    </source>
</evidence>
<dbReference type="GO" id="GO:0000452">
    <property type="term" value="P:snoRNA guided rRNA 2'-O-methylation"/>
    <property type="evidence" value="ECO:0007669"/>
    <property type="project" value="UniProtKB-ARBA"/>
</dbReference>
<evidence type="ECO:0000256" key="17">
    <source>
        <dbReference type="ARBA" id="ARBA00022989"/>
    </source>
</evidence>
<dbReference type="InterPro" id="IPR000692">
    <property type="entry name" value="Fibrillarin"/>
</dbReference>
<dbReference type="SUPFAM" id="SSF53335">
    <property type="entry name" value="S-adenosyl-L-methionine-dependent methyltransferases"/>
    <property type="match status" value="1"/>
</dbReference>
<comment type="catalytic activity">
    <reaction evidence="24">
        <text>L-glutaminyl-[histone H2A] + S-adenosyl-L-methionine = N(5)-methyl-L-glutaminyl-[histone H2A] + S-adenosyl-L-homocysteine + H(+)</text>
        <dbReference type="Rhea" id="RHEA:50904"/>
        <dbReference type="Rhea" id="RHEA-COMP:12837"/>
        <dbReference type="Rhea" id="RHEA-COMP:12839"/>
        <dbReference type="ChEBI" id="CHEBI:15378"/>
        <dbReference type="ChEBI" id="CHEBI:30011"/>
        <dbReference type="ChEBI" id="CHEBI:57856"/>
        <dbReference type="ChEBI" id="CHEBI:59789"/>
        <dbReference type="ChEBI" id="CHEBI:61891"/>
    </reaction>
</comment>
<name>A0A8H5BI48_9AGAR</name>
<comment type="similarity">
    <text evidence="5">Belongs to the methyltransferase superfamily. Fibrillarin family.</text>
</comment>
<evidence type="ECO:0000256" key="4">
    <source>
        <dbReference type="ARBA" id="ARBA00007222"/>
    </source>
</evidence>
<evidence type="ECO:0000259" key="26">
    <source>
        <dbReference type="PROSITE" id="PS50919"/>
    </source>
</evidence>
<evidence type="ECO:0000256" key="22">
    <source>
        <dbReference type="ARBA" id="ARBA00045085"/>
    </source>
</evidence>
<evidence type="ECO:0000256" key="18">
    <source>
        <dbReference type="ARBA" id="ARBA00023136"/>
    </source>
</evidence>
<evidence type="ECO:0000256" key="6">
    <source>
        <dbReference type="ARBA" id="ARBA00012839"/>
    </source>
</evidence>
<dbReference type="AlphaFoldDB" id="A0A8H5BI48"/>
<keyword evidence="9" id="KW-0489">Methyltransferase</keyword>
<keyword evidence="10" id="KW-0328">Glycosyltransferase</keyword>
<dbReference type="NCBIfam" id="NF003276">
    <property type="entry name" value="PRK04266.1-2"/>
    <property type="match status" value="1"/>
</dbReference>
<comment type="pathway">
    <text evidence="3">Protein modification; protein glycosylation.</text>
</comment>
<dbReference type="HAMAP" id="MF_00351">
    <property type="entry name" value="RNA_methyltransf_FlpA"/>
    <property type="match status" value="1"/>
</dbReference>
<keyword evidence="15" id="KW-0256">Endoplasmic reticulum</keyword>
<evidence type="ECO:0000256" key="3">
    <source>
        <dbReference type="ARBA" id="ARBA00004922"/>
    </source>
</evidence>
<reference evidence="27 28" key="1">
    <citation type="journal article" date="2020" name="ISME J.">
        <title>Uncovering the hidden diversity of litter-decomposition mechanisms in mushroom-forming fungi.</title>
        <authorList>
            <person name="Floudas D."/>
            <person name="Bentzer J."/>
            <person name="Ahren D."/>
            <person name="Johansson T."/>
            <person name="Persson P."/>
            <person name="Tunlid A."/>
        </authorList>
    </citation>
    <scope>NUCLEOTIDE SEQUENCE [LARGE SCALE GENOMIC DNA]</scope>
    <source>
        <strain evidence="27 28">CBS 101986</strain>
    </source>
</reference>
<accession>A0A8H5BI48</accession>
<sequence length="1098" mass="124165">MLTVHLEAVADSVDVEEEATGVDEEGQGAVPVVDVVEDVEDSAVIVVDAEADEVHLVVDAEPPVVAVLAGVAAHAEEEAPTPHEGVFIAKGKDHMLVTKNLVPGDSVYGEKRISIDGGVEGTKTEYRVWNPFRSKLAAGVLGGLDNIFIKPGAKVLYLGAASGTSVSHVADIVGPEGNVYAVEFSPRSGRDLINMAKKRTNVIPIVEDARLPNKYRMLLPIVDVIFADVAQPDQARIVIHNAESFLKEGGHVVISIKASCIDSTQPADVIFAQEVQTLKKHNFKPLEQVTLEPYERDHAMVTAVDFGTTDPDHSFTEYEHDSYAESYTSNSHHHWSSRDRDEEQLPLYSNAMTEEKARRRVKGTTHSAGVGAEEYDRGPMSEKEAYGEYYDDEGKDVYNKIRPAASRLGSGRLPQPPLPPPTSLKEFALQNLEHLPAIIYTLLACYTRFHKIGASNVVVWDEAHFGKFGSHYLKREFYFDVHPPLGKMLVGLAGLLSGYDGSFEFKSGEAYPENVPYVAMRVMLATFGVGMVPLAWYTAVELGMSQWASHLTAMMVLFDVGWLCISRFILLDSMLLFFTVLAVFCLTKFHNQQWHVKMIGLFVTALVGVYTIEDLWNKFGDTTMSVRDQARHWIARVVCLIVVPILVFMMSFKIHFLVLNHSGPGDAQMSSLFQANLVGNDFGKNPLEIAFGSKVTLKNMGWGGGLLHSHVQTYPVGSSQQQVTCYHYKDSNNDWNIVPRWDEPAYQPNGEMRYLKDGDVIRLQHAMTERNLHSHTVVAPVTKENYEVSCYGNVTIGDNHDYWKVEVVDDIKRGTHIDRIHSLTTRLRFRHQALGCYLRAANAILPQWGFKQVEVSCDKENNPMDQHTYWNVESHWNDRLPPGDTKFYKSPFLRDFWHLNVAMITSNNALIPDPDKEDILASKPFDWPFIHLGLRMCGWGDTQLKYYLMGTPIIWWGSTLSLGVALVSLLVYLLRWQRKYNDMDAREWDHFLYVGKIAFLGWVFHYVPFLIMGRVTYLHHYLPTLYFAVLMFSHVLDHFVFTSKRLSHQTKTVVFGIFTTLLIFSFWWFKDVAFGINGPINEHKGLQWRKSWNIYEEN</sequence>
<evidence type="ECO:0000256" key="10">
    <source>
        <dbReference type="ARBA" id="ARBA00022676"/>
    </source>
</evidence>
<gene>
    <name evidence="27" type="ORF">D9619_012952</name>
</gene>
<keyword evidence="17 25" id="KW-1133">Transmembrane helix</keyword>
<evidence type="ECO:0000256" key="16">
    <source>
        <dbReference type="ARBA" id="ARBA00022884"/>
    </source>
</evidence>
<dbReference type="PANTHER" id="PTHR10050">
    <property type="entry name" value="DOLICHYL-PHOSPHATE-MANNOSE--PROTEIN MANNOSYLTRANSFERASE"/>
    <property type="match status" value="1"/>
</dbReference>
<evidence type="ECO:0000256" key="19">
    <source>
        <dbReference type="ARBA" id="ARBA00023242"/>
    </source>
</evidence>
<dbReference type="EC" id="2.4.1.109" evidence="6"/>
<evidence type="ECO:0000256" key="14">
    <source>
        <dbReference type="ARBA" id="ARBA00022737"/>
    </source>
</evidence>
<dbReference type="SMART" id="SM00472">
    <property type="entry name" value="MIR"/>
    <property type="match status" value="3"/>
</dbReference>
<keyword evidence="12" id="KW-0949">S-adenosyl-L-methionine</keyword>
<keyword evidence="14" id="KW-0677">Repeat</keyword>
<dbReference type="InterPro" id="IPR027005">
    <property type="entry name" value="PMT-like"/>
</dbReference>
<dbReference type="InterPro" id="IPR016093">
    <property type="entry name" value="MIR_motif"/>
</dbReference>
<evidence type="ECO:0000256" key="21">
    <source>
        <dbReference type="ARBA" id="ARBA00032245"/>
    </source>
</evidence>
<comment type="catalytic activity">
    <reaction evidence="23">
        <text>a di-trans,poly-cis-dolichyl beta-D-mannosyl phosphate + L-seryl-[protein] = 3-O-(alpha-D-mannosyl)-L-seryl-[protein] + a di-trans,poly-cis-dolichyl phosphate + H(+)</text>
        <dbReference type="Rhea" id="RHEA:17377"/>
        <dbReference type="Rhea" id="RHEA-COMP:9863"/>
        <dbReference type="Rhea" id="RHEA-COMP:13546"/>
        <dbReference type="Rhea" id="RHEA-COMP:19498"/>
        <dbReference type="Rhea" id="RHEA-COMP:19501"/>
        <dbReference type="ChEBI" id="CHEBI:15378"/>
        <dbReference type="ChEBI" id="CHEBI:29999"/>
        <dbReference type="ChEBI" id="CHEBI:57683"/>
        <dbReference type="ChEBI" id="CHEBI:58211"/>
        <dbReference type="ChEBI" id="CHEBI:137321"/>
        <dbReference type="EC" id="2.4.1.109"/>
    </reaction>
</comment>
<dbReference type="Gene3D" id="2.80.10.50">
    <property type="match status" value="1"/>
</dbReference>
<evidence type="ECO:0000256" key="13">
    <source>
        <dbReference type="ARBA" id="ARBA00022692"/>
    </source>
</evidence>
<evidence type="ECO:0000313" key="28">
    <source>
        <dbReference type="Proteomes" id="UP000567179"/>
    </source>
</evidence>
<evidence type="ECO:0000313" key="27">
    <source>
        <dbReference type="EMBL" id="KAF5323717.1"/>
    </source>
</evidence>
<dbReference type="PANTHER" id="PTHR10050:SF46">
    <property type="entry name" value="PROTEIN O-MANNOSYL-TRANSFERASE 2"/>
    <property type="match status" value="1"/>
</dbReference>
<feature type="transmembrane region" description="Helical" evidence="25">
    <location>
        <begin position="1024"/>
        <end position="1041"/>
    </location>
</feature>
<dbReference type="InterPro" id="IPR003342">
    <property type="entry name" value="ArnT-like_N"/>
</dbReference>
<keyword evidence="28" id="KW-1185">Reference proteome</keyword>
<keyword evidence="13 25" id="KW-0812">Transmembrane</keyword>
<dbReference type="EMBL" id="JAACJJ010000017">
    <property type="protein sequence ID" value="KAF5323717.1"/>
    <property type="molecule type" value="Genomic_DNA"/>
</dbReference>
<keyword evidence="8" id="KW-0698">rRNA processing</keyword>
<dbReference type="OrthoDB" id="292747at2759"/>
<dbReference type="Pfam" id="PF02366">
    <property type="entry name" value="PMT"/>
    <property type="match status" value="1"/>
</dbReference>
<evidence type="ECO:0000256" key="7">
    <source>
        <dbReference type="ARBA" id="ARBA00015190"/>
    </source>
</evidence>
<dbReference type="PRINTS" id="PR00052">
    <property type="entry name" value="FIBRILLARIN"/>
</dbReference>
<evidence type="ECO:0000256" key="5">
    <source>
        <dbReference type="ARBA" id="ARBA00010632"/>
    </source>
</evidence>
<dbReference type="InterPro" id="IPR029063">
    <property type="entry name" value="SAM-dependent_MTases_sf"/>
</dbReference>
<feature type="transmembrane region" description="Helical" evidence="25">
    <location>
        <begin position="594"/>
        <end position="612"/>
    </location>
</feature>
<feature type="domain" description="MIR" evidence="26">
    <location>
        <begin position="752"/>
        <end position="808"/>
    </location>
</feature>
<comment type="caution">
    <text evidence="27">The sequence shown here is derived from an EMBL/GenBank/DDBJ whole genome shotgun (WGS) entry which is preliminary data.</text>
</comment>
<dbReference type="GO" id="GO:0004169">
    <property type="term" value="F:dolichyl-phosphate-mannose-protein mannosyltransferase activity"/>
    <property type="evidence" value="ECO:0007669"/>
    <property type="project" value="UniProtKB-EC"/>
</dbReference>
<dbReference type="Pfam" id="PF16192">
    <property type="entry name" value="PMT_4TMC"/>
    <property type="match status" value="1"/>
</dbReference>
<evidence type="ECO:0000256" key="12">
    <source>
        <dbReference type="ARBA" id="ARBA00022691"/>
    </source>
</evidence>
<comment type="subcellular location">
    <subcellularLocation>
        <location evidence="1">Endoplasmic reticulum membrane</location>
        <topology evidence="1">Multi-pass membrane protein</topology>
    </subcellularLocation>
    <subcellularLocation>
        <location evidence="2">Nucleus</location>
        <location evidence="2">Nucleolus</location>
    </subcellularLocation>
</comment>
<comment type="similarity">
    <text evidence="4">Belongs to the glycosyltransferase 39 family.</text>
</comment>
<keyword evidence="11" id="KW-0808">Transferase</keyword>
<comment type="catalytic activity">
    <reaction evidence="22">
        <text>a di-trans,poly-cis-dolichyl beta-D-mannosyl phosphate + L-threonyl-[protein] = 3-O-(alpha-D-mannosyl)-L-threonyl-[protein] + a di-trans,poly-cis-dolichyl phosphate + H(+)</text>
        <dbReference type="Rhea" id="RHEA:53396"/>
        <dbReference type="Rhea" id="RHEA-COMP:11060"/>
        <dbReference type="Rhea" id="RHEA-COMP:13547"/>
        <dbReference type="Rhea" id="RHEA-COMP:19498"/>
        <dbReference type="Rhea" id="RHEA-COMP:19501"/>
        <dbReference type="ChEBI" id="CHEBI:15378"/>
        <dbReference type="ChEBI" id="CHEBI:30013"/>
        <dbReference type="ChEBI" id="CHEBI:57683"/>
        <dbReference type="ChEBI" id="CHEBI:58211"/>
        <dbReference type="ChEBI" id="CHEBI:137323"/>
        <dbReference type="EC" id="2.4.1.109"/>
    </reaction>
</comment>
<dbReference type="GO" id="GO:0008168">
    <property type="term" value="F:methyltransferase activity"/>
    <property type="evidence" value="ECO:0007669"/>
    <property type="project" value="UniProtKB-KW"/>
</dbReference>
<dbReference type="SUPFAM" id="SSF82109">
    <property type="entry name" value="MIR domain"/>
    <property type="match status" value="1"/>
</dbReference>
<evidence type="ECO:0000256" key="20">
    <source>
        <dbReference type="ARBA" id="ARBA00023274"/>
    </source>
</evidence>
<keyword evidence="20" id="KW-0687">Ribonucleoprotein</keyword>
<dbReference type="FunFam" id="2.80.10.50:FF:000012">
    <property type="entry name" value="Protein O-mannosyl-transferase 1"/>
    <property type="match status" value="1"/>
</dbReference>
<keyword evidence="16" id="KW-0694">RNA-binding</keyword>
<organism evidence="27 28">
    <name type="scientific">Psilocybe cf. subviscida</name>
    <dbReference type="NCBI Taxonomy" id="2480587"/>
    <lineage>
        <taxon>Eukaryota</taxon>
        <taxon>Fungi</taxon>
        <taxon>Dikarya</taxon>
        <taxon>Basidiomycota</taxon>
        <taxon>Agaricomycotina</taxon>
        <taxon>Agaricomycetes</taxon>
        <taxon>Agaricomycetidae</taxon>
        <taxon>Agaricales</taxon>
        <taxon>Agaricineae</taxon>
        <taxon>Strophariaceae</taxon>
        <taxon>Psilocybe</taxon>
    </lineage>
</organism>
<dbReference type="CDD" id="cd02440">
    <property type="entry name" value="AdoMet_MTases"/>
    <property type="match status" value="1"/>
</dbReference>
<dbReference type="FunFam" id="3.40.50.150:FF:000001">
    <property type="entry name" value="Fibrillarin like 1"/>
    <property type="match status" value="1"/>
</dbReference>
<evidence type="ECO:0000256" key="2">
    <source>
        <dbReference type="ARBA" id="ARBA00004604"/>
    </source>
</evidence>
<feature type="transmembrane region" description="Helical" evidence="25">
    <location>
        <begin position="560"/>
        <end position="582"/>
    </location>
</feature>
<dbReference type="Proteomes" id="UP000567179">
    <property type="component" value="Unassembled WGS sequence"/>
</dbReference>
<dbReference type="SMART" id="SM01206">
    <property type="entry name" value="Fibrillarin"/>
    <property type="match status" value="1"/>
</dbReference>
<dbReference type="PROSITE" id="PS50919">
    <property type="entry name" value="MIR"/>
    <property type="match status" value="3"/>
</dbReference>
<dbReference type="Gene3D" id="3.30.200.20">
    <property type="entry name" value="Phosphorylase Kinase, domain 1"/>
    <property type="match status" value="1"/>
</dbReference>
<dbReference type="GO" id="GO:0003723">
    <property type="term" value="F:RNA binding"/>
    <property type="evidence" value="ECO:0007669"/>
    <property type="project" value="UniProtKB-KW"/>
</dbReference>
<feature type="transmembrane region" description="Helical" evidence="25">
    <location>
        <begin position="633"/>
        <end position="652"/>
    </location>
</feature>
<evidence type="ECO:0000256" key="23">
    <source>
        <dbReference type="ARBA" id="ARBA00045102"/>
    </source>
</evidence>
<feature type="transmembrane region" description="Helical" evidence="25">
    <location>
        <begin position="993"/>
        <end position="1012"/>
    </location>
</feature>
<dbReference type="CDD" id="cd23284">
    <property type="entry name" value="beta-trefoil_MIR_PMT2-like"/>
    <property type="match status" value="1"/>
</dbReference>
<dbReference type="UniPathway" id="UPA00378"/>
<dbReference type="Pfam" id="PF01269">
    <property type="entry name" value="Fibrillarin"/>
    <property type="match status" value="1"/>
</dbReference>
<protein>
    <recommendedName>
        <fullName evidence="7">rRNA 2'-O-methyltransferase fibrillarin</fullName>
        <ecNumber evidence="6">2.4.1.109</ecNumber>
    </recommendedName>
    <alternativeName>
        <fullName evidence="21">Histone-glutamine methyltransferase</fullName>
    </alternativeName>
</protein>